<gene>
    <name evidence="1" type="ORF">ACHAWO_002492</name>
</gene>
<protein>
    <submittedName>
        <fullName evidence="1">Uncharacterized protein</fullName>
    </submittedName>
</protein>
<dbReference type="EMBL" id="JALLPJ020001297">
    <property type="protein sequence ID" value="KAL3770947.1"/>
    <property type="molecule type" value="Genomic_DNA"/>
</dbReference>
<proteinExistence type="predicted"/>
<evidence type="ECO:0000313" key="2">
    <source>
        <dbReference type="Proteomes" id="UP001530400"/>
    </source>
</evidence>
<evidence type="ECO:0000313" key="1">
    <source>
        <dbReference type="EMBL" id="KAL3770947.1"/>
    </source>
</evidence>
<dbReference type="Proteomes" id="UP001530400">
    <property type="component" value="Unassembled WGS sequence"/>
</dbReference>
<name>A0ABD3N8R5_9STRA</name>
<reference evidence="1 2" key="1">
    <citation type="submission" date="2024-10" db="EMBL/GenBank/DDBJ databases">
        <title>Updated reference genomes for cyclostephanoid diatoms.</title>
        <authorList>
            <person name="Roberts W.R."/>
            <person name="Alverson A.J."/>
        </authorList>
    </citation>
    <scope>NUCLEOTIDE SEQUENCE [LARGE SCALE GENOMIC DNA]</scope>
    <source>
        <strain evidence="1 2">AJA010-31</strain>
    </source>
</reference>
<keyword evidence="2" id="KW-1185">Reference proteome</keyword>
<organism evidence="1 2">
    <name type="scientific">Cyclotella atomus</name>
    <dbReference type="NCBI Taxonomy" id="382360"/>
    <lineage>
        <taxon>Eukaryota</taxon>
        <taxon>Sar</taxon>
        <taxon>Stramenopiles</taxon>
        <taxon>Ochrophyta</taxon>
        <taxon>Bacillariophyta</taxon>
        <taxon>Coscinodiscophyceae</taxon>
        <taxon>Thalassiosirophycidae</taxon>
        <taxon>Stephanodiscales</taxon>
        <taxon>Stephanodiscaceae</taxon>
        <taxon>Cyclotella</taxon>
    </lineage>
</organism>
<comment type="caution">
    <text evidence="1">The sequence shown here is derived from an EMBL/GenBank/DDBJ whole genome shotgun (WGS) entry which is preliminary data.</text>
</comment>
<dbReference type="AlphaFoldDB" id="A0ABD3N8R5"/>
<sequence length="43" mass="4949">MLLVPVKYFVLDLGSYASASRKREGYTLKLNLQFVRILGDEDE</sequence>
<accession>A0ABD3N8R5</accession>